<dbReference type="AlphaFoldDB" id="A0AAN7HE67"/>
<feature type="signal peptide" evidence="2">
    <location>
        <begin position="1"/>
        <end position="18"/>
    </location>
</feature>
<name>A0AAN7HE67_9PEZI</name>
<dbReference type="InterPro" id="IPR052953">
    <property type="entry name" value="Ser-rich/MCO-related"/>
</dbReference>
<feature type="compositionally biased region" description="Low complexity" evidence="1">
    <location>
        <begin position="159"/>
        <end position="210"/>
    </location>
</feature>
<evidence type="ECO:0000313" key="3">
    <source>
        <dbReference type="EMBL" id="KAK4240543.1"/>
    </source>
</evidence>
<evidence type="ECO:0000313" key="4">
    <source>
        <dbReference type="Proteomes" id="UP001303760"/>
    </source>
</evidence>
<dbReference type="Gene3D" id="2.60.40.420">
    <property type="entry name" value="Cupredoxins - blue copper proteins"/>
    <property type="match status" value="1"/>
</dbReference>
<evidence type="ECO:0008006" key="5">
    <source>
        <dbReference type="Google" id="ProtNLM"/>
    </source>
</evidence>
<dbReference type="Proteomes" id="UP001303760">
    <property type="component" value="Unassembled WGS sequence"/>
</dbReference>
<feature type="region of interest" description="Disordered" evidence="1">
    <location>
        <begin position="154"/>
        <end position="210"/>
    </location>
</feature>
<proteinExistence type="predicted"/>
<dbReference type="InterPro" id="IPR008972">
    <property type="entry name" value="Cupredoxin"/>
</dbReference>
<accession>A0AAN7HE67</accession>
<feature type="chain" id="PRO_5042860534" description="Extracellular serine-rich protein" evidence="2">
    <location>
        <begin position="19"/>
        <end position="231"/>
    </location>
</feature>
<gene>
    <name evidence="3" type="ORF">C8A03DRAFT_41961</name>
</gene>
<dbReference type="PANTHER" id="PTHR34883">
    <property type="entry name" value="SERINE-RICH PROTEIN, PUTATIVE-RELATED-RELATED"/>
    <property type="match status" value="1"/>
</dbReference>
<dbReference type="PANTHER" id="PTHR34883:SF15">
    <property type="entry name" value="EXTRACELLULAR SERINE-RICH PROTEIN"/>
    <property type="match status" value="1"/>
</dbReference>
<dbReference type="EMBL" id="MU860038">
    <property type="protein sequence ID" value="KAK4240543.1"/>
    <property type="molecule type" value="Genomic_DNA"/>
</dbReference>
<evidence type="ECO:0000256" key="2">
    <source>
        <dbReference type="SAM" id="SignalP"/>
    </source>
</evidence>
<protein>
    <recommendedName>
        <fullName evidence="5">Extracellular serine-rich protein</fullName>
    </recommendedName>
</protein>
<dbReference type="SUPFAM" id="SSF49503">
    <property type="entry name" value="Cupredoxins"/>
    <property type="match status" value="1"/>
</dbReference>
<reference evidence="3" key="2">
    <citation type="submission" date="2023-05" db="EMBL/GenBank/DDBJ databases">
        <authorList>
            <consortium name="Lawrence Berkeley National Laboratory"/>
            <person name="Steindorff A."/>
            <person name="Hensen N."/>
            <person name="Bonometti L."/>
            <person name="Westerberg I."/>
            <person name="Brannstrom I.O."/>
            <person name="Guillou S."/>
            <person name="Cros-Aarteil S."/>
            <person name="Calhoun S."/>
            <person name="Haridas S."/>
            <person name="Kuo A."/>
            <person name="Mondo S."/>
            <person name="Pangilinan J."/>
            <person name="Riley R."/>
            <person name="Labutti K."/>
            <person name="Andreopoulos B."/>
            <person name="Lipzen A."/>
            <person name="Chen C."/>
            <person name="Yanf M."/>
            <person name="Daum C."/>
            <person name="Ng V."/>
            <person name="Clum A."/>
            <person name="Ohm R."/>
            <person name="Martin F."/>
            <person name="Silar P."/>
            <person name="Natvig D."/>
            <person name="Lalanne C."/>
            <person name="Gautier V."/>
            <person name="Ament-Velasquez S.L."/>
            <person name="Kruys A."/>
            <person name="Hutchinson M.I."/>
            <person name="Powell A.J."/>
            <person name="Barry K."/>
            <person name="Miller A.N."/>
            <person name="Grigoriev I.V."/>
            <person name="Debuchy R."/>
            <person name="Gladieux P."/>
            <person name="Thoren M.H."/>
            <person name="Johannesson H."/>
        </authorList>
    </citation>
    <scope>NUCLEOTIDE SEQUENCE</scope>
    <source>
        <strain evidence="3">CBS 532.94</strain>
    </source>
</reference>
<dbReference type="CDD" id="cd00920">
    <property type="entry name" value="Cupredoxin"/>
    <property type="match status" value="1"/>
</dbReference>
<comment type="caution">
    <text evidence="3">The sequence shown here is derived from an EMBL/GenBank/DDBJ whole genome shotgun (WGS) entry which is preliminary data.</text>
</comment>
<reference evidence="3" key="1">
    <citation type="journal article" date="2023" name="Mol. Phylogenet. Evol.">
        <title>Genome-scale phylogeny and comparative genomics of the fungal order Sordariales.</title>
        <authorList>
            <person name="Hensen N."/>
            <person name="Bonometti L."/>
            <person name="Westerberg I."/>
            <person name="Brannstrom I.O."/>
            <person name="Guillou S."/>
            <person name="Cros-Aarteil S."/>
            <person name="Calhoun S."/>
            <person name="Haridas S."/>
            <person name="Kuo A."/>
            <person name="Mondo S."/>
            <person name="Pangilinan J."/>
            <person name="Riley R."/>
            <person name="LaButti K."/>
            <person name="Andreopoulos B."/>
            <person name="Lipzen A."/>
            <person name="Chen C."/>
            <person name="Yan M."/>
            <person name="Daum C."/>
            <person name="Ng V."/>
            <person name="Clum A."/>
            <person name="Steindorff A."/>
            <person name="Ohm R.A."/>
            <person name="Martin F."/>
            <person name="Silar P."/>
            <person name="Natvig D.O."/>
            <person name="Lalanne C."/>
            <person name="Gautier V."/>
            <person name="Ament-Velasquez S.L."/>
            <person name="Kruys A."/>
            <person name="Hutchinson M.I."/>
            <person name="Powell A.J."/>
            <person name="Barry K."/>
            <person name="Miller A.N."/>
            <person name="Grigoriev I.V."/>
            <person name="Debuchy R."/>
            <person name="Gladieux P."/>
            <person name="Hiltunen Thoren M."/>
            <person name="Johannesson H."/>
        </authorList>
    </citation>
    <scope>NUCLEOTIDE SEQUENCE</scope>
    <source>
        <strain evidence="3">CBS 532.94</strain>
    </source>
</reference>
<sequence>MLSPSALLLVGLAAHAVATTIPVSVGRNGLTFEPNMIHAHEGDVIEFRFWPRNHSVVAGTFDSACRPASEGGFYSGFFPTQPGTVNAQVFRVTVTRTNPVPIYCSQNNGQHCKNGMVAVINPAGSGHLTLDAYAALAREAGNAVSPAGGGFGGEVAPNEAASSSSGSSSTTATGTVTETVTQIESAGTQTETETGVTTTATTTTTTTTTTTGSVAAPVAGLVAVALGAFFV</sequence>
<evidence type="ECO:0000256" key="1">
    <source>
        <dbReference type="SAM" id="MobiDB-lite"/>
    </source>
</evidence>
<organism evidence="3 4">
    <name type="scientific">Achaetomium macrosporum</name>
    <dbReference type="NCBI Taxonomy" id="79813"/>
    <lineage>
        <taxon>Eukaryota</taxon>
        <taxon>Fungi</taxon>
        <taxon>Dikarya</taxon>
        <taxon>Ascomycota</taxon>
        <taxon>Pezizomycotina</taxon>
        <taxon>Sordariomycetes</taxon>
        <taxon>Sordariomycetidae</taxon>
        <taxon>Sordariales</taxon>
        <taxon>Chaetomiaceae</taxon>
        <taxon>Achaetomium</taxon>
    </lineage>
</organism>
<keyword evidence="4" id="KW-1185">Reference proteome</keyword>
<keyword evidence="2" id="KW-0732">Signal</keyword>